<name>A0A7K1GN10_9FLAO</name>
<dbReference type="InterPro" id="IPR018490">
    <property type="entry name" value="cNMP-bd_dom_sf"/>
</dbReference>
<organism evidence="1 2">
    <name type="scientific">Myroides pelagicus</name>
    <dbReference type="NCBI Taxonomy" id="270914"/>
    <lineage>
        <taxon>Bacteria</taxon>
        <taxon>Pseudomonadati</taxon>
        <taxon>Bacteroidota</taxon>
        <taxon>Flavobacteriia</taxon>
        <taxon>Flavobacteriales</taxon>
        <taxon>Flavobacteriaceae</taxon>
        <taxon>Myroides</taxon>
    </lineage>
</organism>
<gene>
    <name evidence="1" type="ORF">GJV77_10275</name>
</gene>
<evidence type="ECO:0000313" key="1">
    <source>
        <dbReference type="EMBL" id="MTH30282.1"/>
    </source>
</evidence>
<proteinExistence type="predicted"/>
<accession>A0A7K1GN10</accession>
<protein>
    <submittedName>
        <fullName evidence="1">Crp/Fnr family transcriptional regulator</fullName>
    </submittedName>
</protein>
<dbReference type="AlphaFoldDB" id="A0A7K1GN10"/>
<dbReference type="OrthoDB" id="680421at2"/>
<evidence type="ECO:0000313" key="2">
    <source>
        <dbReference type="Proteomes" id="UP000488936"/>
    </source>
</evidence>
<comment type="caution">
    <text evidence="1">The sequence shown here is derived from an EMBL/GenBank/DDBJ whole genome shotgun (WGS) entry which is preliminary data.</text>
</comment>
<dbReference type="Gene3D" id="2.60.120.10">
    <property type="entry name" value="Jelly Rolls"/>
    <property type="match status" value="1"/>
</dbReference>
<dbReference type="InterPro" id="IPR014710">
    <property type="entry name" value="RmlC-like_jellyroll"/>
</dbReference>
<dbReference type="RefSeq" id="WP_155036268.1">
    <property type="nucleotide sequence ID" value="NZ_JAYMMG010000006.1"/>
</dbReference>
<dbReference type="SUPFAM" id="SSF51206">
    <property type="entry name" value="cAMP-binding domain-like"/>
    <property type="match status" value="1"/>
</dbReference>
<dbReference type="Proteomes" id="UP000488936">
    <property type="component" value="Unassembled WGS sequence"/>
</dbReference>
<dbReference type="EMBL" id="WMJY01000022">
    <property type="protein sequence ID" value="MTH30282.1"/>
    <property type="molecule type" value="Genomic_DNA"/>
</dbReference>
<keyword evidence="2" id="KW-1185">Reference proteome</keyword>
<sequence>MNMLIRLFEQYGYISAQCKEVIEQNIQTVHLKKGTVIQKRGQSPMALYAIEKGAVRGFYTKEVRTIDTWYAFDHTILPATYQMYKSSVANENIQCMEDCLVHCISNSVMLRLFREYPELNLICRRLVEEYALDLQQRAYQLQTMSVEQRYYSLLKDLGDHFTRVSSANMASYLGITEQVLSHIRRI</sequence>
<reference evidence="1 2" key="1">
    <citation type="journal article" date="2006" name="Int. J. Syst. Evol. Microbiol.">
        <title>Myroides pelagicus sp. nov., isolated from seawater in Thailand.</title>
        <authorList>
            <person name="Yoon J."/>
            <person name="Maneerat S."/>
            <person name="Kawai F."/>
            <person name="Yokota A."/>
        </authorList>
    </citation>
    <scope>NUCLEOTIDE SEQUENCE [LARGE SCALE GENOMIC DNA]</scope>
    <source>
        <strain evidence="1 2">SM1T</strain>
    </source>
</reference>